<gene>
    <name evidence="1" type="ORF">SAMN05660293_01553</name>
</gene>
<evidence type="ECO:0000313" key="2">
    <source>
        <dbReference type="Proteomes" id="UP000190897"/>
    </source>
</evidence>
<name>A0A1T5DE32_9BACT</name>
<protein>
    <submittedName>
        <fullName evidence="1">Uncharacterized protein</fullName>
    </submittedName>
</protein>
<organism evidence="1 2">
    <name type="scientific">Dyadobacter psychrophilus</name>
    <dbReference type="NCBI Taxonomy" id="651661"/>
    <lineage>
        <taxon>Bacteria</taxon>
        <taxon>Pseudomonadati</taxon>
        <taxon>Bacteroidota</taxon>
        <taxon>Cytophagia</taxon>
        <taxon>Cytophagales</taxon>
        <taxon>Spirosomataceae</taxon>
        <taxon>Dyadobacter</taxon>
    </lineage>
</organism>
<dbReference type="AlphaFoldDB" id="A0A1T5DE32"/>
<reference evidence="2" key="1">
    <citation type="submission" date="2017-02" db="EMBL/GenBank/DDBJ databases">
        <authorList>
            <person name="Varghese N."/>
            <person name="Submissions S."/>
        </authorList>
    </citation>
    <scope>NUCLEOTIDE SEQUENCE [LARGE SCALE GENOMIC DNA]</scope>
    <source>
        <strain evidence="2">DSM 22270</strain>
    </source>
</reference>
<accession>A0A1T5DE32</accession>
<keyword evidence="2" id="KW-1185">Reference proteome</keyword>
<dbReference type="EMBL" id="FUZA01000002">
    <property type="protein sequence ID" value="SKB69861.1"/>
    <property type="molecule type" value="Genomic_DNA"/>
</dbReference>
<dbReference type="STRING" id="651661.SAMN05660293_01553"/>
<evidence type="ECO:0000313" key="1">
    <source>
        <dbReference type="EMBL" id="SKB69861.1"/>
    </source>
</evidence>
<proteinExistence type="predicted"/>
<sequence>MKFRNLSEMSVKSLYSRLLVQKKTGLTGKSELGSAGNTYNYIPNIFKNSSL</sequence>
<dbReference type="Proteomes" id="UP000190897">
    <property type="component" value="Unassembled WGS sequence"/>
</dbReference>